<reference evidence="4" key="1">
    <citation type="submission" date="2024-04" db="EMBL/GenBank/DDBJ databases">
        <title>Salinicola lusitanus LLJ914,a marine bacterium isolated from the Okinawa Trough.</title>
        <authorList>
            <person name="Li J."/>
        </authorList>
    </citation>
    <scope>NUCLEOTIDE SEQUENCE [LARGE SCALE GENOMIC DNA]</scope>
</reference>
<comment type="caution">
    <text evidence="3">The sequence shown here is derived from an EMBL/GenBank/DDBJ whole genome shotgun (WGS) entry which is preliminary data.</text>
</comment>
<gene>
    <name evidence="3" type="ORF">WMY93_006881</name>
</gene>
<dbReference type="EMBL" id="JBBPFD010000004">
    <property type="protein sequence ID" value="KAK7930486.1"/>
    <property type="molecule type" value="Genomic_DNA"/>
</dbReference>
<dbReference type="PANTHER" id="PTHR16057">
    <property type="entry name" value="WINS1, 2 PROTEIN"/>
    <property type="match status" value="1"/>
</dbReference>
<evidence type="ECO:0000259" key="1">
    <source>
        <dbReference type="Pfam" id="PF14694"/>
    </source>
</evidence>
<evidence type="ECO:0000259" key="2">
    <source>
        <dbReference type="Pfam" id="PF14695"/>
    </source>
</evidence>
<dbReference type="Pfam" id="PF14694">
    <property type="entry name" value="LINES_N"/>
    <property type="match status" value="1"/>
</dbReference>
<evidence type="ECO:0000313" key="4">
    <source>
        <dbReference type="Proteomes" id="UP001460270"/>
    </source>
</evidence>
<protein>
    <submittedName>
        <fullName evidence="3">Uncharacterized protein</fullName>
    </submittedName>
</protein>
<feature type="domain" description="Protein Lines N-terminal" evidence="1">
    <location>
        <begin position="1"/>
        <end position="83"/>
    </location>
</feature>
<feature type="domain" description="Protein Lines C-terminal" evidence="2">
    <location>
        <begin position="91"/>
        <end position="113"/>
    </location>
</feature>
<dbReference type="InterPro" id="IPR024875">
    <property type="entry name" value="Protein_Lines"/>
</dbReference>
<evidence type="ECO:0000313" key="3">
    <source>
        <dbReference type="EMBL" id="KAK7930486.1"/>
    </source>
</evidence>
<keyword evidence="4" id="KW-1185">Reference proteome</keyword>
<dbReference type="Pfam" id="PF14695">
    <property type="entry name" value="LINES_C"/>
    <property type="match status" value="1"/>
</dbReference>
<dbReference type="PANTHER" id="PTHR16057:SF1">
    <property type="entry name" value="PROTEIN LINES HOMOLOG 1"/>
    <property type="match status" value="1"/>
</dbReference>
<dbReference type="Proteomes" id="UP001460270">
    <property type="component" value="Unassembled WGS sequence"/>
</dbReference>
<accession>A0AAW0PNP6</accession>
<dbReference type="InterPro" id="IPR029415">
    <property type="entry name" value="Lines_C"/>
</dbReference>
<dbReference type="InterPro" id="IPR032794">
    <property type="entry name" value="LINES_N"/>
</dbReference>
<name>A0AAW0PNP6_9GOBI</name>
<proteinExistence type="predicted"/>
<organism evidence="3 4">
    <name type="scientific">Mugilogobius chulae</name>
    <name type="common">yellowstripe goby</name>
    <dbReference type="NCBI Taxonomy" id="88201"/>
    <lineage>
        <taxon>Eukaryota</taxon>
        <taxon>Metazoa</taxon>
        <taxon>Chordata</taxon>
        <taxon>Craniata</taxon>
        <taxon>Vertebrata</taxon>
        <taxon>Euteleostomi</taxon>
        <taxon>Actinopterygii</taxon>
        <taxon>Neopterygii</taxon>
        <taxon>Teleostei</taxon>
        <taxon>Neoteleostei</taxon>
        <taxon>Acanthomorphata</taxon>
        <taxon>Gobiaria</taxon>
        <taxon>Gobiiformes</taxon>
        <taxon>Gobioidei</taxon>
        <taxon>Gobiidae</taxon>
        <taxon>Gobionellinae</taxon>
        <taxon>Mugilogobius</taxon>
    </lineage>
</organism>
<sequence length="117" mass="13790">MMEAAKALLCIYLHHRQQETSPAPLPLWACSLGLNPHCHFLLLLRSLAFDHRVLLDFLISTETCFLEYFVRYLRLLRTDPEGFRQPVPVWRLHSKKLFPYNPNSLMKLLTETQELLI</sequence>
<dbReference type="AlphaFoldDB" id="A0AAW0PNP6"/>